<dbReference type="Gene3D" id="1.10.530.40">
    <property type="match status" value="1"/>
</dbReference>
<dbReference type="SUPFAM" id="SSF53955">
    <property type="entry name" value="Lysozyme-like"/>
    <property type="match status" value="1"/>
</dbReference>
<dbReference type="EC" id="3.2.1.17" evidence="7"/>
<protein>
    <recommendedName>
        <fullName evidence="7">Lysozyme</fullName>
        <ecNumber evidence="7">3.2.1.17</ecNumber>
    </recommendedName>
</protein>
<keyword evidence="9" id="KW-1185">Reference proteome</keyword>
<accession>A0A1D8A7S7</accession>
<dbReference type="OrthoDB" id="5327667at2"/>
<keyword evidence="6 7" id="KW-0326">Glycosidase</keyword>
<organism evidence="8 9">
    <name type="scientific">Novosphingobium resinovorum</name>
    <dbReference type="NCBI Taxonomy" id="158500"/>
    <lineage>
        <taxon>Bacteria</taxon>
        <taxon>Pseudomonadati</taxon>
        <taxon>Pseudomonadota</taxon>
        <taxon>Alphaproteobacteria</taxon>
        <taxon>Sphingomonadales</taxon>
        <taxon>Sphingomonadaceae</taxon>
        <taxon>Novosphingobium</taxon>
    </lineage>
</organism>
<evidence type="ECO:0000313" key="8">
    <source>
        <dbReference type="EMBL" id="AOR78158.1"/>
    </source>
</evidence>
<keyword evidence="4 7" id="KW-0378">Hydrolase</keyword>
<dbReference type="InterPro" id="IPR023347">
    <property type="entry name" value="Lysozyme_dom_sf"/>
</dbReference>
<dbReference type="Proteomes" id="UP000094626">
    <property type="component" value="Chromosome"/>
</dbReference>
<evidence type="ECO:0000256" key="5">
    <source>
        <dbReference type="ARBA" id="ARBA00023200"/>
    </source>
</evidence>
<dbReference type="PANTHER" id="PTHR38107">
    <property type="match status" value="1"/>
</dbReference>
<dbReference type="HAMAP" id="MF_04110">
    <property type="entry name" value="ENDOLYSIN_T4"/>
    <property type="match status" value="1"/>
</dbReference>
<reference evidence="9" key="1">
    <citation type="journal article" date="2017" name="J. Biotechnol.">
        <title>Complete genome sequence of Novosphingobium resinovorum SA1, a versatile xenobiotic-degrading bacterium capable of utilizing sulfanilic acid.</title>
        <authorList>
            <person name="Hegedus B."/>
            <person name="Kos P.B."/>
            <person name="Balint B."/>
            <person name="Maroti G."/>
            <person name="Gan H.M."/>
            <person name="Perei K."/>
            <person name="Rakhely G."/>
        </authorList>
    </citation>
    <scope>NUCLEOTIDE SEQUENCE [LARGE SCALE GENOMIC DNA]</scope>
    <source>
        <strain evidence="9">SA1</strain>
    </source>
</reference>
<evidence type="ECO:0000256" key="1">
    <source>
        <dbReference type="ARBA" id="ARBA00000632"/>
    </source>
</evidence>
<dbReference type="RefSeq" id="WP_069708944.1">
    <property type="nucleotide sequence ID" value="NZ_CP017075.1"/>
</dbReference>
<dbReference type="GO" id="GO:0031640">
    <property type="term" value="P:killing of cells of another organism"/>
    <property type="evidence" value="ECO:0007669"/>
    <property type="project" value="UniProtKB-KW"/>
</dbReference>
<dbReference type="InterPro" id="IPR002196">
    <property type="entry name" value="Glyco_hydro_24"/>
</dbReference>
<keyword evidence="5" id="KW-1035">Host cytoplasm</keyword>
<dbReference type="Pfam" id="PF00959">
    <property type="entry name" value="Phage_lysozyme"/>
    <property type="match status" value="1"/>
</dbReference>
<comment type="similarity">
    <text evidence="7">Belongs to the glycosyl hydrolase 24 family.</text>
</comment>
<dbReference type="CDD" id="cd00737">
    <property type="entry name" value="lyz_endolysin_autolysin"/>
    <property type="match status" value="1"/>
</dbReference>
<evidence type="ECO:0000256" key="6">
    <source>
        <dbReference type="ARBA" id="ARBA00023295"/>
    </source>
</evidence>
<keyword evidence="2 7" id="KW-0929">Antimicrobial</keyword>
<dbReference type="PANTHER" id="PTHR38107:SF3">
    <property type="entry name" value="LYSOZYME RRRD-RELATED"/>
    <property type="match status" value="1"/>
</dbReference>
<dbReference type="GO" id="GO:0016998">
    <property type="term" value="P:cell wall macromolecule catabolic process"/>
    <property type="evidence" value="ECO:0007669"/>
    <property type="project" value="InterPro"/>
</dbReference>
<gene>
    <name evidence="8" type="ORF">BES08_16400</name>
</gene>
<dbReference type="GO" id="GO:0003796">
    <property type="term" value="F:lysozyme activity"/>
    <property type="evidence" value="ECO:0007669"/>
    <property type="project" value="UniProtKB-EC"/>
</dbReference>
<dbReference type="KEGG" id="nre:BES08_16400"/>
<dbReference type="InterPro" id="IPR023346">
    <property type="entry name" value="Lysozyme-like_dom_sf"/>
</dbReference>
<dbReference type="AlphaFoldDB" id="A0A1D8A7S7"/>
<dbReference type="EMBL" id="CP017075">
    <property type="protein sequence ID" value="AOR78158.1"/>
    <property type="molecule type" value="Genomic_DNA"/>
</dbReference>
<keyword evidence="3 7" id="KW-0081">Bacteriolytic enzyme</keyword>
<evidence type="ECO:0000256" key="4">
    <source>
        <dbReference type="ARBA" id="ARBA00022801"/>
    </source>
</evidence>
<name>A0A1D8A7S7_9SPHN</name>
<comment type="catalytic activity">
    <reaction evidence="1 7">
        <text>Hydrolysis of (1-&gt;4)-beta-linkages between N-acetylmuramic acid and N-acetyl-D-glucosamine residues in a peptidoglycan and between N-acetyl-D-glucosamine residues in chitodextrins.</text>
        <dbReference type="EC" id="3.2.1.17"/>
    </reaction>
</comment>
<sequence length="210" mass="22207">MNRKPIFDAVRKMLDRSFTQAEVNALDKAIDLSTGALTASLAPEPVAAPASPAAATGRVLGAAGAKLIKKWEGCAKRLADGTFAAYPDPGSVDGKPWTIGWGSTGSDVKKGVVWTQAQCDARFDVDMVDYVKEVAAFIGSAATSQNQFDALVSFHYNTGKITSSSLGKLHKAGDFAGAQAQFGKWIYNDGKPMTGLKNRRADEAKLYGTA</sequence>
<dbReference type="InterPro" id="IPR034690">
    <property type="entry name" value="Endolysin_T4_type"/>
</dbReference>
<evidence type="ECO:0000313" key="9">
    <source>
        <dbReference type="Proteomes" id="UP000094626"/>
    </source>
</evidence>
<dbReference type="InterPro" id="IPR051018">
    <property type="entry name" value="Bacteriophage_GH24"/>
</dbReference>
<dbReference type="InterPro" id="IPR033907">
    <property type="entry name" value="Endolysin_autolysin"/>
</dbReference>
<evidence type="ECO:0000256" key="7">
    <source>
        <dbReference type="RuleBase" id="RU003788"/>
    </source>
</evidence>
<evidence type="ECO:0000256" key="3">
    <source>
        <dbReference type="ARBA" id="ARBA00022638"/>
    </source>
</evidence>
<evidence type="ECO:0000256" key="2">
    <source>
        <dbReference type="ARBA" id="ARBA00022529"/>
    </source>
</evidence>
<proteinExistence type="inferred from homology"/>
<dbReference type="GO" id="GO:0009253">
    <property type="term" value="P:peptidoglycan catabolic process"/>
    <property type="evidence" value="ECO:0007669"/>
    <property type="project" value="InterPro"/>
</dbReference>
<dbReference type="GO" id="GO:0042742">
    <property type="term" value="P:defense response to bacterium"/>
    <property type="evidence" value="ECO:0007669"/>
    <property type="project" value="UniProtKB-KW"/>
</dbReference>